<dbReference type="CDD" id="cd00209">
    <property type="entry name" value="DHFR"/>
    <property type="match status" value="1"/>
</dbReference>
<dbReference type="GO" id="GO:0046655">
    <property type="term" value="P:folic acid metabolic process"/>
    <property type="evidence" value="ECO:0007669"/>
    <property type="project" value="TreeGrafter"/>
</dbReference>
<dbReference type="PRINTS" id="PR00070">
    <property type="entry name" value="DHFR"/>
</dbReference>
<evidence type="ECO:0000259" key="9">
    <source>
        <dbReference type="PROSITE" id="PS51330"/>
    </source>
</evidence>
<dbReference type="Proteomes" id="UP000229054">
    <property type="component" value="Unassembled WGS sequence"/>
</dbReference>
<organism evidence="10 11">
    <name type="scientific">Candidatus Nealsonbacteria bacterium CG23_combo_of_CG06-09_8_20_14_all_39_25</name>
    <dbReference type="NCBI Taxonomy" id="1974723"/>
    <lineage>
        <taxon>Bacteria</taxon>
        <taxon>Candidatus Nealsoniibacteriota</taxon>
    </lineage>
</organism>
<dbReference type="Pfam" id="PF00186">
    <property type="entry name" value="DHFR_1"/>
    <property type="match status" value="1"/>
</dbReference>
<evidence type="ECO:0000256" key="8">
    <source>
        <dbReference type="PIRNR" id="PIRNR000194"/>
    </source>
</evidence>
<evidence type="ECO:0000256" key="7">
    <source>
        <dbReference type="ARBA" id="ARBA00025067"/>
    </source>
</evidence>
<keyword evidence="4 8" id="KW-0554">One-carbon metabolism</keyword>
<dbReference type="UniPathway" id="UPA00077">
    <property type="reaction ID" value="UER00158"/>
</dbReference>
<keyword evidence="6 8" id="KW-0560">Oxidoreductase</keyword>
<dbReference type="InterPro" id="IPR012259">
    <property type="entry name" value="DHFR"/>
</dbReference>
<evidence type="ECO:0000313" key="11">
    <source>
        <dbReference type="Proteomes" id="UP000229054"/>
    </source>
</evidence>
<dbReference type="FunFam" id="3.40.430.10:FF:000001">
    <property type="entry name" value="Dihydrofolate reductase"/>
    <property type="match status" value="1"/>
</dbReference>
<gene>
    <name evidence="10" type="ORF">COX38_00920</name>
</gene>
<dbReference type="PIRSF" id="PIRSF000194">
    <property type="entry name" value="DHFR"/>
    <property type="match status" value="1"/>
</dbReference>
<feature type="domain" description="DHFR" evidence="9">
    <location>
        <begin position="2"/>
        <end position="160"/>
    </location>
</feature>
<dbReference type="InterPro" id="IPR024072">
    <property type="entry name" value="DHFR-like_dom_sf"/>
</dbReference>
<dbReference type="PANTHER" id="PTHR48069">
    <property type="entry name" value="DIHYDROFOLATE REDUCTASE"/>
    <property type="match status" value="1"/>
</dbReference>
<dbReference type="EC" id="1.5.1.3" evidence="3 8"/>
<dbReference type="Gene3D" id="3.40.430.10">
    <property type="entry name" value="Dihydrofolate Reductase, subunit A"/>
    <property type="match status" value="1"/>
</dbReference>
<evidence type="ECO:0000256" key="1">
    <source>
        <dbReference type="ARBA" id="ARBA00004903"/>
    </source>
</evidence>
<evidence type="ECO:0000256" key="4">
    <source>
        <dbReference type="ARBA" id="ARBA00022563"/>
    </source>
</evidence>
<dbReference type="GO" id="GO:0005829">
    <property type="term" value="C:cytosol"/>
    <property type="evidence" value="ECO:0007669"/>
    <property type="project" value="TreeGrafter"/>
</dbReference>
<dbReference type="EMBL" id="PCRN01000040">
    <property type="protein sequence ID" value="PIP22377.1"/>
    <property type="molecule type" value="Genomic_DNA"/>
</dbReference>
<keyword evidence="5 8" id="KW-0521">NADP</keyword>
<dbReference type="PROSITE" id="PS51330">
    <property type="entry name" value="DHFR_2"/>
    <property type="match status" value="1"/>
</dbReference>
<comment type="catalytic activity">
    <reaction evidence="8">
        <text>(6S)-5,6,7,8-tetrahydrofolate + NADP(+) = 7,8-dihydrofolate + NADPH + H(+)</text>
        <dbReference type="Rhea" id="RHEA:15009"/>
        <dbReference type="ChEBI" id="CHEBI:15378"/>
        <dbReference type="ChEBI" id="CHEBI:57451"/>
        <dbReference type="ChEBI" id="CHEBI:57453"/>
        <dbReference type="ChEBI" id="CHEBI:57783"/>
        <dbReference type="ChEBI" id="CHEBI:58349"/>
        <dbReference type="EC" id="1.5.1.3"/>
    </reaction>
</comment>
<protein>
    <recommendedName>
        <fullName evidence="3 8">Dihydrofolate reductase</fullName>
        <ecNumber evidence="3 8">1.5.1.3</ecNumber>
    </recommendedName>
</protein>
<dbReference type="GO" id="GO:0006730">
    <property type="term" value="P:one-carbon metabolic process"/>
    <property type="evidence" value="ECO:0007669"/>
    <property type="project" value="UniProtKB-KW"/>
</dbReference>
<comment type="caution">
    <text evidence="10">The sequence shown here is derived from an EMBL/GenBank/DDBJ whole genome shotgun (WGS) entry which is preliminary data.</text>
</comment>
<evidence type="ECO:0000313" key="10">
    <source>
        <dbReference type="EMBL" id="PIP22377.1"/>
    </source>
</evidence>
<dbReference type="SUPFAM" id="SSF53597">
    <property type="entry name" value="Dihydrofolate reductase-like"/>
    <property type="match status" value="1"/>
</dbReference>
<name>A0A2G9YT30_9BACT</name>
<comment type="pathway">
    <text evidence="1 8">Cofactor biosynthesis; tetrahydrofolate biosynthesis; 5,6,7,8-tetrahydrofolate from 7,8-dihydrofolate: step 1/1.</text>
</comment>
<dbReference type="GO" id="GO:0070401">
    <property type="term" value="F:NADP+ binding"/>
    <property type="evidence" value="ECO:0007669"/>
    <property type="project" value="UniProtKB-ARBA"/>
</dbReference>
<accession>A0A2G9YT30</accession>
<evidence type="ECO:0000256" key="6">
    <source>
        <dbReference type="ARBA" id="ARBA00023002"/>
    </source>
</evidence>
<dbReference type="PANTHER" id="PTHR48069:SF3">
    <property type="entry name" value="DIHYDROFOLATE REDUCTASE"/>
    <property type="match status" value="1"/>
</dbReference>
<evidence type="ECO:0000256" key="5">
    <source>
        <dbReference type="ARBA" id="ARBA00022857"/>
    </source>
</evidence>
<dbReference type="GO" id="GO:0046452">
    <property type="term" value="P:dihydrofolate metabolic process"/>
    <property type="evidence" value="ECO:0007669"/>
    <property type="project" value="TreeGrafter"/>
</dbReference>
<dbReference type="AlphaFoldDB" id="A0A2G9YT30"/>
<reference evidence="10 11" key="1">
    <citation type="submission" date="2017-09" db="EMBL/GenBank/DDBJ databases">
        <title>Depth-based differentiation of microbial function through sediment-hosted aquifers and enrichment of novel symbionts in the deep terrestrial subsurface.</title>
        <authorList>
            <person name="Probst A.J."/>
            <person name="Ladd B."/>
            <person name="Jarett J.K."/>
            <person name="Geller-Mcgrath D.E."/>
            <person name="Sieber C.M."/>
            <person name="Emerson J.B."/>
            <person name="Anantharaman K."/>
            <person name="Thomas B.C."/>
            <person name="Malmstrom R."/>
            <person name="Stieglmeier M."/>
            <person name="Klingl A."/>
            <person name="Woyke T."/>
            <person name="Ryan C.M."/>
            <person name="Banfield J.F."/>
        </authorList>
    </citation>
    <scope>NUCLEOTIDE SEQUENCE [LARGE SCALE GENOMIC DNA]</scope>
    <source>
        <strain evidence="10">CG23_combo_of_CG06-09_8_20_14_all_39_25</strain>
    </source>
</reference>
<proteinExistence type="inferred from homology"/>
<evidence type="ECO:0000256" key="3">
    <source>
        <dbReference type="ARBA" id="ARBA00012856"/>
    </source>
</evidence>
<dbReference type="GO" id="GO:0004146">
    <property type="term" value="F:dihydrofolate reductase activity"/>
    <property type="evidence" value="ECO:0007669"/>
    <property type="project" value="UniProtKB-EC"/>
</dbReference>
<evidence type="ECO:0000256" key="2">
    <source>
        <dbReference type="ARBA" id="ARBA00009539"/>
    </source>
</evidence>
<comment type="function">
    <text evidence="7 8">Key enzyme in folate metabolism. Catalyzes an essential reaction for de novo glycine and purine synthesis, and for DNA precursor synthesis.</text>
</comment>
<dbReference type="InterPro" id="IPR001796">
    <property type="entry name" value="DHFR_dom"/>
</dbReference>
<comment type="similarity">
    <text evidence="2 8">Belongs to the dihydrofolate reductase family.</text>
</comment>
<sequence length="164" mass="18803">MVISIIVAMGKNQVVGIKNKLPWDLPADMEHFRKMTEGKPIIMGQRTFESIGKALPGRTNIIITFDKDYSPAGCIVAHSIEEAIEAAKDFPEVMICGGVSIYRQFLPLADRMYLTLIEGDFEGDAFFPEFNWNDWHEVERIENQPDKENPYPYSFVTLQRKMIK</sequence>
<dbReference type="GO" id="GO:0046654">
    <property type="term" value="P:tetrahydrofolate biosynthetic process"/>
    <property type="evidence" value="ECO:0007669"/>
    <property type="project" value="UniProtKB-UniPathway"/>
</dbReference>